<dbReference type="InterPro" id="IPR032720">
    <property type="entry name" value="Cys_rich_CWC"/>
</dbReference>
<evidence type="ECO:0000313" key="1">
    <source>
        <dbReference type="EMBL" id="GHC96870.1"/>
    </source>
</evidence>
<gene>
    <name evidence="1" type="ORF">GCM10007320_51140</name>
</gene>
<reference evidence="2" key="1">
    <citation type="journal article" date="2019" name="Int. J. Syst. Evol. Microbiol.">
        <title>The Global Catalogue of Microorganisms (GCM) 10K type strain sequencing project: providing services to taxonomists for standard genome sequencing and annotation.</title>
        <authorList>
            <consortium name="The Broad Institute Genomics Platform"/>
            <consortium name="The Broad Institute Genome Sequencing Center for Infectious Disease"/>
            <person name="Wu L."/>
            <person name="Ma J."/>
        </authorList>
    </citation>
    <scope>NUCLEOTIDE SEQUENCE [LARGE SCALE GENOMIC DNA]</scope>
    <source>
        <strain evidence="2">KCTC 23314</strain>
    </source>
</reference>
<organism evidence="1 2">
    <name type="scientific">Pseudorhodoferax aquiterrae</name>
    <dbReference type="NCBI Taxonomy" id="747304"/>
    <lineage>
        <taxon>Bacteria</taxon>
        <taxon>Pseudomonadati</taxon>
        <taxon>Pseudomonadota</taxon>
        <taxon>Betaproteobacteria</taxon>
        <taxon>Burkholderiales</taxon>
        <taxon>Comamonadaceae</taxon>
    </lineage>
</organism>
<name>A0ABQ3G9V0_9BURK</name>
<proteinExistence type="predicted"/>
<dbReference type="EMBL" id="BMYK01000023">
    <property type="protein sequence ID" value="GHC96870.1"/>
    <property type="molecule type" value="Genomic_DNA"/>
</dbReference>
<dbReference type="RefSeq" id="WP_189689704.1">
    <property type="nucleotide sequence ID" value="NZ_BMYK01000023.1"/>
</dbReference>
<evidence type="ECO:0000313" key="2">
    <source>
        <dbReference type="Proteomes" id="UP000626210"/>
    </source>
</evidence>
<sequence>MPAAPLPPLPVPDARTCPLCGQPNACAVACGDAARAAECWCMQARIAPEVLARVPASARGLACVCARCAQG</sequence>
<keyword evidence="2" id="KW-1185">Reference proteome</keyword>
<evidence type="ECO:0008006" key="3">
    <source>
        <dbReference type="Google" id="ProtNLM"/>
    </source>
</evidence>
<dbReference type="Proteomes" id="UP000626210">
    <property type="component" value="Unassembled WGS sequence"/>
</dbReference>
<dbReference type="Pfam" id="PF14375">
    <property type="entry name" value="Cys_rich_CWC"/>
    <property type="match status" value="1"/>
</dbReference>
<accession>A0ABQ3G9V0</accession>
<comment type="caution">
    <text evidence="1">The sequence shown here is derived from an EMBL/GenBank/DDBJ whole genome shotgun (WGS) entry which is preliminary data.</text>
</comment>
<protein>
    <recommendedName>
        <fullName evidence="3">Cysteine-rich CWC protein</fullName>
    </recommendedName>
</protein>